<dbReference type="InterPro" id="IPR027417">
    <property type="entry name" value="P-loop_NTPase"/>
</dbReference>
<evidence type="ECO:0000256" key="2">
    <source>
        <dbReference type="ARBA" id="ARBA00023015"/>
    </source>
</evidence>
<keyword evidence="2" id="KW-0805">Transcription regulation</keyword>
<proteinExistence type="inferred from homology"/>
<keyword evidence="4" id="KW-0804">Transcription</keyword>
<dbReference type="InterPro" id="IPR036388">
    <property type="entry name" value="WH-like_DNA-bd_sf"/>
</dbReference>
<evidence type="ECO:0000259" key="7">
    <source>
        <dbReference type="SMART" id="SM01043"/>
    </source>
</evidence>
<dbReference type="InterPro" id="IPR011990">
    <property type="entry name" value="TPR-like_helical_dom_sf"/>
</dbReference>
<dbReference type="RefSeq" id="WP_185039946.1">
    <property type="nucleotide sequence ID" value="NZ_BAABFG010000005.1"/>
</dbReference>
<comment type="similarity">
    <text evidence="1">Belongs to the AfsR/DnrI/RedD regulatory family.</text>
</comment>
<evidence type="ECO:0000313" key="9">
    <source>
        <dbReference type="Proteomes" id="UP000546162"/>
    </source>
</evidence>
<keyword evidence="9" id="KW-1185">Reference proteome</keyword>
<dbReference type="GO" id="GO:0006355">
    <property type="term" value="P:regulation of DNA-templated transcription"/>
    <property type="evidence" value="ECO:0007669"/>
    <property type="project" value="InterPro"/>
</dbReference>
<dbReference type="EMBL" id="JACHNB010000001">
    <property type="protein sequence ID" value="MBB4739404.1"/>
    <property type="molecule type" value="Genomic_DNA"/>
</dbReference>
<dbReference type="SMART" id="SM00862">
    <property type="entry name" value="Trans_reg_C"/>
    <property type="match status" value="1"/>
</dbReference>
<dbReference type="GO" id="GO:0000160">
    <property type="term" value="P:phosphorelay signal transduction system"/>
    <property type="evidence" value="ECO:0007669"/>
    <property type="project" value="InterPro"/>
</dbReference>
<dbReference type="Gene3D" id="1.10.10.10">
    <property type="entry name" value="Winged helix-like DNA-binding domain superfamily/Winged helix DNA-binding domain"/>
    <property type="match status" value="1"/>
</dbReference>
<evidence type="ECO:0000256" key="1">
    <source>
        <dbReference type="ARBA" id="ARBA00005820"/>
    </source>
</evidence>
<evidence type="ECO:0000256" key="3">
    <source>
        <dbReference type="ARBA" id="ARBA00023125"/>
    </source>
</evidence>
<protein>
    <submittedName>
        <fullName evidence="8">DNA-binding SARP family transcriptional activator</fullName>
    </submittedName>
</protein>
<evidence type="ECO:0000256" key="5">
    <source>
        <dbReference type="SAM" id="MobiDB-lite"/>
    </source>
</evidence>
<reference evidence="8 9" key="1">
    <citation type="submission" date="2020-08" db="EMBL/GenBank/DDBJ databases">
        <title>Sequencing the genomes of 1000 actinobacteria strains.</title>
        <authorList>
            <person name="Klenk H.-P."/>
        </authorList>
    </citation>
    <scope>NUCLEOTIDE SEQUENCE [LARGE SCALE GENOMIC DNA]</scope>
    <source>
        <strain evidence="8 9">DSM 45809</strain>
    </source>
</reference>
<dbReference type="SMART" id="SM01043">
    <property type="entry name" value="BTAD"/>
    <property type="match status" value="1"/>
</dbReference>
<dbReference type="InterPro" id="IPR016032">
    <property type="entry name" value="Sig_transdc_resp-reg_C-effctor"/>
</dbReference>
<dbReference type="PANTHER" id="PTHR35807:SF1">
    <property type="entry name" value="TRANSCRIPTIONAL REGULATOR REDD"/>
    <property type="match status" value="1"/>
</dbReference>
<dbReference type="InterPro" id="IPR001867">
    <property type="entry name" value="OmpR/PhoB-type_DNA-bd"/>
</dbReference>
<sequence length="437" mass="46320">MSVQVRLLGPVELRGDRGPADPGPAKRRAVLVALALEANRPVPVSRLVELLWSGRPPASAVANLRNHIAALRCALGTRIVSRHGAYRLDLAPHELDLAEFHRLAERGRNALALGDPARAEPDLAAALRLWRGPAGHGLPRGATLDVLLTGLEADRLRVVEDLTEARLELGQAGELVSTLHDHLVAHPLRERAWAQLMLARYRAGDLGAALATYRQAEAALHGQLGVDPGSELTGLHRAMLERAAWLEPRERRGRSVEVPRELPPDPVFLTGHAEELAAVLAAARPAPGERGPAAVVVHGPPASGKTALVTRAGHRLAEAFPDGQVFAAAGPDVAAGDLLARVLRALGVPAGEVPDPPDERVGRYRSLLAARRVLVVLDGAGDPGQVRPLIPATGGSALLVTSRRPLRMPEEVPHVTLRRAAGRRGPSGRGAPLRGRG</sequence>
<dbReference type="Proteomes" id="UP000546162">
    <property type="component" value="Unassembled WGS sequence"/>
</dbReference>
<feature type="region of interest" description="Disordered" evidence="5">
    <location>
        <begin position="409"/>
        <end position="437"/>
    </location>
</feature>
<evidence type="ECO:0000259" key="6">
    <source>
        <dbReference type="SMART" id="SM00862"/>
    </source>
</evidence>
<feature type="domain" description="OmpR/PhoB-type" evidence="6">
    <location>
        <begin position="17"/>
        <end position="88"/>
    </location>
</feature>
<dbReference type="InterPro" id="IPR005158">
    <property type="entry name" value="BTAD"/>
</dbReference>
<dbReference type="SUPFAM" id="SSF46894">
    <property type="entry name" value="C-terminal effector domain of the bipartite response regulators"/>
    <property type="match status" value="1"/>
</dbReference>
<evidence type="ECO:0000313" key="8">
    <source>
        <dbReference type="EMBL" id="MBB4739404.1"/>
    </source>
</evidence>
<feature type="domain" description="Bacterial transcriptional activator" evidence="7">
    <location>
        <begin position="95"/>
        <end position="240"/>
    </location>
</feature>
<accession>A0A7W7GW52</accession>
<dbReference type="Pfam" id="PF03704">
    <property type="entry name" value="BTAD"/>
    <property type="match status" value="1"/>
</dbReference>
<keyword evidence="3 8" id="KW-0238">DNA-binding</keyword>
<dbReference type="CDD" id="cd15831">
    <property type="entry name" value="BTAD"/>
    <property type="match status" value="1"/>
</dbReference>
<gene>
    <name evidence="8" type="ORF">BJY16_002863</name>
</gene>
<dbReference type="SUPFAM" id="SSF48452">
    <property type="entry name" value="TPR-like"/>
    <property type="match status" value="1"/>
</dbReference>
<evidence type="ECO:0000256" key="4">
    <source>
        <dbReference type="ARBA" id="ARBA00023163"/>
    </source>
</evidence>
<dbReference type="SUPFAM" id="SSF52540">
    <property type="entry name" value="P-loop containing nucleoside triphosphate hydrolases"/>
    <property type="match status" value="1"/>
</dbReference>
<name>A0A7W7GW52_9ACTN</name>
<dbReference type="GO" id="GO:0003677">
    <property type="term" value="F:DNA binding"/>
    <property type="evidence" value="ECO:0007669"/>
    <property type="project" value="UniProtKB-KW"/>
</dbReference>
<dbReference type="InterPro" id="IPR051677">
    <property type="entry name" value="AfsR-DnrI-RedD_regulator"/>
</dbReference>
<dbReference type="PANTHER" id="PTHR35807">
    <property type="entry name" value="TRANSCRIPTIONAL REGULATOR REDD-RELATED"/>
    <property type="match status" value="1"/>
</dbReference>
<dbReference type="Gene3D" id="3.40.50.300">
    <property type="entry name" value="P-loop containing nucleotide triphosphate hydrolases"/>
    <property type="match status" value="1"/>
</dbReference>
<dbReference type="AlphaFoldDB" id="A0A7W7GW52"/>
<dbReference type="Gene3D" id="1.25.40.10">
    <property type="entry name" value="Tetratricopeptide repeat domain"/>
    <property type="match status" value="1"/>
</dbReference>
<comment type="caution">
    <text evidence="8">The sequence shown here is derived from an EMBL/GenBank/DDBJ whole genome shotgun (WGS) entry which is preliminary data.</text>
</comment>
<organism evidence="8 9">
    <name type="scientific">Actinoplanes octamycinicus</name>
    <dbReference type="NCBI Taxonomy" id="135948"/>
    <lineage>
        <taxon>Bacteria</taxon>
        <taxon>Bacillati</taxon>
        <taxon>Actinomycetota</taxon>
        <taxon>Actinomycetes</taxon>
        <taxon>Micromonosporales</taxon>
        <taxon>Micromonosporaceae</taxon>
        <taxon>Actinoplanes</taxon>
    </lineage>
</organism>